<evidence type="ECO:0000256" key="1">
    <source>
        <dbReference type="SAM" id="MobiDB-lite"/>
    </source>
</evidence>
<evidence type="ECO:0000313" key="3">
    <source>
        <dbReference type="Proteomes" id="UP001233172"/>
    </source>
</evidence>
<feature type="non-terminal residue" evidence="2">
    <location>
        <position position="1"/>
    </location>
</feature>
<dbReference type="Proteomes" id="UP001233172">
    <property type="component" value="Unassembled WGS sequence"/>
</dbReference>
<comment type="caution">
    <text evidence="2">The sequence shown here is derived from an EMBL/GenBank/DDBJ whole genome shotgun (WGS) entry which is preliminary data.</text>
</comment>
<accession>A0AAD8F4P6</accession>
<dbReference type="AlphaFoldDB" id="A0AAD8F4P6"/>
<proteinExistence type="predicted"/>
<reference evidence="2" key="2">
    <citation type="submission" date="2023-04" db="EMBL/GenBank/DDBJ databases">
        <authorList>
            <person name="Bu L."/>
            <person name="Lu L."/>
            <person name="Laidemitt M.R."/>
            <person name="Zhang S.M."/>
            <person name="Mutuku M."/>
            <person name="Mkoji G."/>
            <person name="Steinauer M."/>
            <person name="Loker E.S."/>
        </authorList>
    </citation>
    <scope>NUCLEOTIDE SEQUENCE</scope>
    <source>
        <strain evidence="2">KasaAsao</strain>
        <tissue evidence="2">Whole Snail</tissue>
    </source>
</reference>
<evidence type="ECO:0000313" key="2">
    <source>
        <dbReference type="EMBL" id="KAK0051617.1"/>
    </source>
</evidence>
<sequence length="58" mass="6366">NTLPGSENLLDNSPHPTHNTSHVLSALADDLEQCVIEGGRKDNLTRSYAVTLDIMFPF</sequence>
<name>A0AAD8F4P6_BIOPF</name>
<organism evidence="2 3">
    <name type="scientific">Biomphalaria pfeifferi</name>
    <name type="common">Bloodfluke planorb</name>
    <name type="synonym">Freshwater snail</name>
    <dbReference type="NCBI Taxonomy" id="112525"/>
    <lineage>
        <taxon>Eukaryota</taxon>
        <taxon>Metazoa</taxon>
        <taxon>Spiralia</taxon>
        <taxon>Lophotrochozoa</taxon>
        <taxon>Mollusca</taxon>
        <taxon>Gastropoda</taxon>
        <taxon>Heterobranchia</taxon>
        <taxon>Euthyneura</taxon>
        <taxon>Panpulmonata</taxon>
        <taxon>Hygrophila</taxon>
        <taxon>Lymnaeoidea</taxon>
        <taxon>Planorbidae</taxon>
        <taxon>Biomphalaria</taxon>
    </lineage>
</organism>
<gene>
    <name evidence="2" type="ORF">Bpfe_019006</name>
</gene>
<protein>
    <submittedName>
        <fullName evidence="2">Uncharacterized protein</fullName>
    </submittedName>
</protein>
<dbReference type="EMBL" id="JASAOG010000102">
    <property type="protein sequence ID" value="KAK0051617.1"/>
    <property type="molecule type" value="Genomic_DNA"/>
</dbReference>
<reference evidence="2" key="1">
    <citation type="journal article" date="2023" name="PLoS Negl. Trop. Dis.">
        <title>A genome sequence for Biomphalaria pfeifferi, the major vector snail for the human-infecting parasite Schistosoma mansoni.</title>
        <authorList>
            <person name="Bu L."/>
            <person name="Lu L."/>
            <person name="Laidemitt M.R."/>
            <person name="Zhang S.M."/>
            <person name="Mutuku M."/>
            <person name="Mkoji G."/>
            <person name="Steinauer M."/>
            <person name="Loker E.S."/>
        </authorList>
    </citation>
    <scope>NUCLEOTIDE SEQUENCE</scope>
    <source>
        <strain evidence="2">KasaAsao</strain>
    </source>
</reference>
<feature type="region of interest" description="Disordered" evidence="1">
    <location>
        <begin position="1"/>
        <end position="21"/>
    </location>
</feature>
<keyword evidence="3" id="KW-1185">Reference proteome</keyword>